<evidence type="ECO:0000313" key="4">
    <source>
        <dbReference type="WBParaSite" id="EgrG_000904200"/>
    </source>
</evidence>
<protein>
    <submittedName>
        <fullName evidence="2 4">Betaine aldehyde dehydrogenase</fullName>
    </submittedName>
</protein>
<dbReference type="InterPro" id="IPR016161">
    <property type="entry name" value="Ald_DH/histidinol_DH"/>
</dbReference>
<evidence type="ECO:0000313" key="2">
    <source>
        <dbReference type="EMBL" id="CDS16619.1"/>
    </source>
</evidence>
<dbReference type="Pfam" id="PF00171">
    <property type="entry name" value="Aldedh"/>
    <property type="match status" value="1"/>
</dbReference>
<organism evidence="2">
    <name type="scientific">Echinococcus granulosus</name>
    <name type="common">Hydatid tapeworm</name>
    <dbReference type="NCBI Taxonomy" id="6210"/>
    <lineage>
        <taxon>Eukaryota</taxon>
        <taxon>Metazoa</taxon>
        <taxon>Spiralia</taxon>
        <taxon>Lophotrochozoa</taxon>
        <taxon>Platyhelminthes</taxon>
        <taxon>Cestoda</taxon>
        <taxon>Eucestoda</taxon>
        <taxon>Cyclophyllidea</taxon>
        <taxon>Taeniidae</taxon>
        <taxon>Echinococcus</taxon>
        <taxon>Echinococcus granulosus group</taxon>
    </lineage>
</organism>
<dbReference type="Proteomes" id="UP000492820">
    <property type="component" value="Unassembled WGS sequence"/>
</dbReference>
<dbReference type="InterPro" id="IPR016163">
    <property type="entry name" value="Ald_DH_C"/>
</dbReference>
<feature type="domain" description="Aldehyde dehydrogenase" evidence="1">
    <location>
        <begin position="230"/>
        <end position="329"/>
    </location>
</feature>
<accession>A0A068WG33</accession>
<dbReference type="GO" id="GO:0016620">
    <property type="term" value="F:oxidoreductase activity, acting on the aldehyde or oxo group of donors, NAD or NADP as acceptor"/>
    <property type="evidence" value="ECO:0007669"/>
    <property type="project" value="InterPro"/>
</dbReference>
<name>A0A068WG33_ECHGR</name>
<evidence type="ECO:0000259" key="1">
    <source>
        <dbReference type="Pfam" id="PF00171"/>
    </source>
</evidence>
<reference evidence="4" key="3">
    <citation type="submission" date="2020-10" db="UniProtKB">
        <authorList>
            <consortium name="WormBaseParasite"/>
        </authorList>
    </citation>
    <scope>IDENTIFICATION</scope>
</reference>
<gene>
    <name evidence="4" type="primary">EGR_00474</name>
    <name evidence="2" type="ORF">EgrG_000904200</name>
</gene>
<dbReference type="AlphaFoldDB" id="A0A068WG33"/>
<dbReference type="SUPFAM" id="SSF53720">
    <property type="entry name" value="ALDH-like"/>
    <property type="match status" value="1"/>
</dbReference>
<evidence type="ECO:0000313" key="3">
    <source>
        <dbReference type="Proteomes" id="UP000492820"/>
    </source>
</evidence>
<dbReference type="EMBL" id="LK028576">
    <property type="protein sequence ID" value="CDS16619.1"/>
    <property type="molecule type" value="Genomic_DNA"/>
</dbReference>
<dbReference type="WBParaSite" id="EgrG_000904200">
    <property type="protein sequence ID" value="EgrG_000904200"/>
    <property type="gene ID" value="EgrG_000904200"/>
</dbReference>
<dbReference type="Gene3D" id="3.40.309.10">
    <property type="entry name" value="Aldehyde Dehydrogenase, Chain A, domain 2"/>
    <property type="match status" value="1"/>
</dbReference>
<reference evidence="2 3" key="1">
    <citation type="journal article" date="2013" name="Nature">
        <title>The genomes of four tapeworm species reveal adaptations to parasitism.</title>
        <authorList>
            <person name="Tsai I.J."/>
            <person name="Zarowiecki M."/>
            <person name="Holroyd N."/>
            <person name="Garciarrubio A."/>
            <person name="Sanchez-Flores A."/>
            <person name="Brooks K.L."/>
            <person name="Tracey A."/>
            <person name="Bobes R.J."/>
            <person name="Fragoso G."/>
            <person name="Sciutto E."/>
            <person name="Aslett M."/>
            <person name="Beasley H."/>
            <person name="Bennett H.M."/>
            <person name="Cai J."/>
            <person name="Camicia F."/>
            <person name="Clark R."/>
            <person name="Cucher M."/>
            <person name="De Silva N."/>
            <person name="Day T.A."/>
            <person name="Deplazes P."/>
            <person name="Estrada K."/>
            <person name="Fernandez C."/>
            <person name="Holland P.W."/>
            <person name="Hou J."/>
            <person name="Hu S."/>
            <person name="Huckvale T."/>
            <person name="Hung S.S."/>
            <person name="Kamenetzky L."/>
            <person name="Keane J.A."/>
            <person name="Kiss F."/>
            <person name="Koziol U."/>
            <person name="Lambert O."/>
            <person name="Liu K."/>
            <person name="Luo X."/>
            <person name="Luo Y."/>
            <person name="Macchiaroli N."/>
            <person name="Nichol S."/>
            <person name="Paps J."/>
            <person name="Parkinson J."/>
            <person name="Pouchkina-Stantcheva N."/>
            <person name="Riddiford N."/>
            <person name="Rosenzvit M."/>
            <person name="Salinas G."/>
            <person name="Wasmuth J.D."/>
            <person name="Zamanian M."/>
            <person name="Zheng Y."/>
            <person name="Cai X."/>
            <person name="Soberon X."/>
            <person name="Olson P.D."/>
            <person name="Laclette J.P."/>
            <person name="Brehm K."/>
            <person name="Berriman M."/>
            <person name="Garciarrubio A."/>
            <person name="Bobes R.J."/>
            <person name="Fragoso G."/>
            <person name="Sanchez-Flores A."/>
            <person name="Estrada K."/>
            <person name="Cevallos M.A."/>
            <person name="Morett E."/>
            <person name="Gonzalez V."/>
            <person name="Portillo T."/>
            <person name="Ochoa-Leyva A."/>
            <person name="Jose M.V."/>
            <person name="Sciutto E."/>
            <person name="Landa A."/>
            <person name="Jimenez L."/>
            <person name="Valdes V."/>
            <person name="Carrero J.C."/>
            <person name="Larralde C."/>
            <person name="Morales-Montor J."/>
            <person name="Limon-Lason J."/>
            <person name="Soberon X."/>
            <person name="Laclette J.P."/>
        </authorList>
    </citation>
    <scope>NUCLEOTIDE SEQUENCE [LARGE SCALE GENOMIC DNA]</scope>
</reference>
<dbReference type="InterPro" id="IPR015590">
    <property type="entry name" value="Aldehyde_DH_dom"/>
</dbReference>
<proteinExistence type="predicted"/>
<sequence>MSVFISSPLTIPTISHSMKGLQDILSEHGYRVGSLFVPDKPCDESGEKVELQLSHLEQPVNICISPESSTVFRKPTKVSFEYGKVIEFLKHLSTNSSTDFDVLAQALVASLEVQVGDLMTYDKQTYVSLVSGALDTIERARLSNTGSCDSKLVSIYISPFDNDFLLAVTRILKTFTQGRGVVVYCASLRLMLPLFVFTKRAIAAGAPPHIIAFLPLNKVDKKDYYVSSIQMIMKPADLDSAARAIVKSSFYQAGTSSWRPSVVLVEQSCETDFHKKVKSLVSSATQATDTLNENSHLLNFCVIPSYLKNDLDEFLNLASNDGGEILRPSDTSGPIFIFALTPAAAVLDKAKRFPLGPFTFVMPFRTVKEGLKLAKYFSDREVRVLGAGEYASCTPKSATIWTENSSLSLQVLAKLSGYTTLGVNSDIHRLSASFYLSECSASIPSVHLPGLPVPVNEIFRNVNSNAAAELSKTIASTEKLFQVWKKIPFNRRLALFTPCEDLASIAPKLEQLNCDTVAQLAPDCTHLTLDDRLNCAFTNRRLCLLTKWQDPCGTVSIVLKSGELLPNLKELILTSIVLGNVVLLVVPKSTTASGEVHTFCGTINQLVTQCCPSLGSLGPIVQVKQVEVCPKGISSALSTLAVPGVFCISAPEEECLTAQVNVENLCHFTSVFWSLGGDLFAN</sequence>
<reference evidence="2" key="2">
    <citation type="submission" date="2014-06" db="EMBL/GenBank/DDBJ databases">
        <authorList>
            <person name="Aslett M."/>
        </authorList>
    </citation>
    <scope>NUCLEOTIDE SEQUENCE</scope>
</reference>
<dbReference type="OrthoDB" id="6275007at2759"/>